<evidence type="ECO:0000256" key="7">
    <source>
        <dbReference type="RuleBase" id="RU003968"/>
    </source>
</evidence>
<dbReference type="Proteomes" id="UP001215151">
    <property type="component" value="Unassembled WGS sequence"/>
</dbReference>
<gene>
    <name evidence="11" type="ORF">ONZ51_g2540</name>
</gene>
<keyword evidence="12" id="KW-1185">Reference proteome</keyword>
<evidence type="ECO:0000256" key="3">
    <source>
        <dbReference type="ARBA" id="ARBA00022630"/>
    </source>
</evidence>
<dbReference type="EMBL" id="JAPEVG010000040">
    <property type="protein sequence ID" value="KAJ8490069.1"/>
    <property type="molecule type" value="Genomic_DNA"/>
</dbReference>
<dbReference type="Gene3D" id="3.30.560.10">
    <property type="entry name" value="Glucose Oxidase, domain 3"/>
    <property type="match status" value="1"/>
</dbReference>
<protein>
    <recommendedName>
        <fullName evidence="9 10">Glucose-methanol-choline oxidoreductase N-terminal domain-containing protein</fullName>
    </recommendedName>
</protein>
<dbReference type="SUPFAM" id="SSF51905">
    <property type="entry name" value="FAD/NAD(P)-binding domain"/>
    <property type="match status" value="1"/>
</dbReference>
<dbReference type="Pfam" id="PF00732">
    <property type="entry name" value="GMC_oxred_N"/>
    <property type="match status" value="1"/>
</dbReference>
<evidence type="ECO:0000256" key="8">
    <source>
        <dbReference type="SAM" id="SignalP"/>
    </source>
</evidence>
<dbReference type="InterPro" id="IPR036188">
    <property type="entry name" value="FAD/NAD-bd_sf"/>
</dbReference>
<evidence type="ECO:0000256" key="6">
    <source>
        <dbReference type="PIRSR" id="PIRSR000137-2"/>
    </source>
</evidence>
<dbReference type="PANTHER" id="PTHR11552">
    <property type="entry name" value="GLUCOSE-METHANOL-CHOLINE GMC OXIDOREDUCTASE"/>
    <property type="match status" value="1"/>
</dbReference>
<feature type="chain" id="PRO_5042021912" description="Glucose-methanol-choline oxidoreductase N-terminal domain-containing protein" evidence="8">
    <location>
        <begin position="46"/>
        <end position="674"/>
    </location>
</feature>
<dbReference type="PROSITE" id="PS00623">
    <property type="entry name" value="GMC_OXRED_1"/>
    <property type="match status" value="1"/>
</dbReference>
<feature type="active site" description="Proton donor" evidence="5">
    <location>
        <position position="605"/>
    </location>
</feature>
<keyword evidence="4 6" id="KW-0274">FAD</keyword>
<comment type="cofactor">
    <cofactor evidence="1 6">
        <name>FAD</name>
        <dbReference type="ChEBI" id="CHEBI:57692"/>
    </cofactor>
</comment>
<feature type="binding site" evidence="6">
    <location>
        <begin position="652"/>
        <end position="653"/>
    </location>
    <ligand>
        <name>FAD</name>
        <dbReference type="ChEBI" id="CHEBI:57692"/>
    </ligand>
</feature>
<evidence type="ECO:0000256" key="2">
    <source>
        <dbReference type="ARBA" id="ARBA00010790"/>
    </source>
</evidence>
<feature type="binding site" evidence="6">
    <location>
        <begin position="604"/>
        <end position="605"/>
    </location>
    <ligand>
        <name>FAD</name>
        <dbReference type="ChEBI" id="CHEBI:57692"/>
    </ligand>
</feature>
<feature type="domain" description="Glucose-methanol-choline oxidoreductase N-terminal" evidence="9">
    <location>
        <begin position="153"/>
        <end position="176"/>
    </location>
</feature>
<dbReference type="Pfam" id="PF05199">
    <property type="entry name" value="GMC_oxred_C"/>
    <property type="match status" value="1"/>
</dbReference>
<feature type="domain" description="Glucose-methanol-choline oxidoreductase N-terminal" evidence="10">
    <location>
        <begin position="349"/>
        <end position="363"/>
    </location>
</feature>
<dbReference type="PROSITE" id="PS00624">
    <property type="entry name" value="GMC_OXRED_2"/>
    <property type="match status" value="1"/>
</dbReference>
<dbReference type="GO" id="GO:0016614">
    <property type="term" value="F:oxidoreductase activity, acting on CH-OH group of donors"/>
    <property type="evidence" value="ECO:0007669"/>
    <property type="project" value="InterPro"/>
</dbReference>
<dbReference type="AlphaFoldDB" id="A0AAD7U234"/>
<dbReference type="PIRSF" id="PIRSF000137">
    <property type="entry name" value="Alcohol_oxidase"/>
    <property type="match status" value="1"/>
</dbReference>
<feature type="active site" description="Proton acceptor" evidence="5">
    <location>
        <position position="651"/>
    </location>
</feature>
<feature type="binding site" evidence="6">
    <location>
        <position position="307"/>
    </location>
    <ligand>
        <name>FAD</name>
        <dbReference type="ChEBI" id="CHEBI:57692"/>
    </ligand>
</feature>
<comment type="caution">
    <text evidence="11">The sequence shown here is derived from an EMBL/GenBank/DDBJ whole genome shotgun (WGS) entry which is preliminary data.</text>
</comment>
<evidence type="ECO:0000313" key="11">
    <source>
        <dbReference type="EMBL" id="KAJ8490069.1"/>
    </source>
</evidence>
<dbReference type="InterPro" id="IPR007867">
    <property type="entry name" value="GMC_OxRtase_C"/>
</dbReference>
<keyword evidence="8" id="KW-0732">Signal</keyword>
<organism evidence="11 12">
    <name type="scientific">Trametes cubensis</name>
    <dbReference type="NCBI Taxonomy" id="1111947"/>
    <lineage>
        <taxon>Eukaryota</taxon>
        <taxon>Fungi</taxon>
        <taxon>Dikarya</taxon>
        <taxon>Basidiomycota</taxon>
        <taxon>Agaricomycotina</taxon>
        <taxon>Agaricomycetes</taxon>
        <taxon>Polyporales</taxon>
        <taxon>Polyporaceae</taxon>
        <taxon>Trametes</taxon>
    </lineage>
</organism>
<evidence type="ECO:0000313" key="12">
    <source>
        <dbReference type="Proteomes" id="UP001215151"/>
    </source>
</evidence>
<evidence type="ECO:0000256" key="1">
    <source>
        <dbReference type="ARBA" id="ARBA00001974"/>
    </source>
</evidence>
<keyword evidence="3 7" id="KW-0285">Flavoprotein</keyword>
<accession>A0AAD7U234</accession>
<feature type="signal peptide" evidence="8">
    <location>
        <begin position="1"/>
        <end position="45"/>
    </location>
</feature>
<evidence type="ECO:0000259" key="10">
    <source>
        <dbReference type="PROSITE" id="PS00624"/>
    </source>
</evidence>
<name>A0AAD7U234_9APHY</name>
<dbReference type="GO" id="GO:0050660">
    <property type="term" value="F:flavin adenine dinucleotide binding"/>
    <property type="evidence" value="ECO:0007669"/>
    <property type="project" value="InterPro"/>
</dbReference>
<dbReference type="PANTHER" id="PTHR11552:SF147">
    <property type="entry name" value="CHOLINE DEHYDROGENASE, MITOCHONDRIAL"/>
    <property type="match status" value="1"/>
</dbReference>
<evidence type="ECO:0000256" key="4">
    <source>
        <dbReference type="ARBA" id="ARBA00022827"/>
    </source>
</evidence>
<dbReference type="InterPro" id="IPR000172">
    <property type="entry name" value="GMC_OxRdtase_N"/>
</dbReference>
<evidence type="ECO:0000256" key="5">
    <source>
        <dbReference type="PIRSR" id="PIRSR000137-1"/>
    </source>
</evidence>
<feature type="binding site" evidence="6">
    <location>
        <position position="155"/>
    </location>
    <ligand>
        <name>FAD</name>
        <dbReference type="ChEBI" id="CHEBI:57692"/>
    </ligand>
</feature>
<dbReference type="Gene3D" id="3.50.50.60">
    <property type="entry name" value="FAD/NAD(P)-binding domain"/>
    <property type="match status" value="1"/>
</dbReference>
<evidence type="ECO:0000259" key="9">
    <source>
        <dbReference type="PROSITE" id="PS00623"/>
    </source>
</evidence>
<reference evidence="11" key="1">
    <citation type="submission" date="2022-11" db="EMBL/GenBank/DDBJ databases">
        <title>Genome Sequence of Cubamyces cubensis.</title>
        <authorList>
            <person name="Buettner E."/>
        </authorList>
    </citation>
    <scope>NUCLEOTIDE SEQUENCE</scope>
    <source>
        <strain evidence="11">MPL-01</strain>
    </source>
</reference>
<dbReference type="InterPro" id="IPR012132">
    <property type="entry name" value="GMC_OxRdtase"/>
</dbReference>
<comment type="similarity">
    <text evidence="2 7">Belongs to the GMC oxidoreductase family.</text>
</comment>
<sequence>MAPTADRGQTQGPGMRSTSRFSSLRAFATLALLGAVATLPQAARGALYTDPATLPANKAYDYIIVGASPGGSVLAKRLTEVAGTNVLLIEAGPKYALHVPLARCLELARDAGVLPIEVPLLSSQLQPNQLWDWNYTTVPQSSLDQRVIQYPRGRVLGGSSSINFMIYTRGSEDDFNQYAEVTGDSGYSWSSIEPYFKKVSTSLERLVPPVDGHNTQGEVDPSIHGTSGPLNISVPGASLPPDPHVVQVTQELPNEFPFNVDMNNGKPIGVGWLQGTLGGGARVSSSVAYVQPVIDGDNLDVLVDTTVTKLIKTGTQNGQPVFRGVQFAQSSTAPLFALNATKEVILAAGAVNTPQLLMLSGLGPASALSAQGITPILDIPAVGQNLVDHPMLTNQFGVATADDDLIENLSRNATFAGDLVGEWIAERMGVMVTPGQNHVTWLRMPANDSIFKTVQDPSAGPLSPHFEFLVVPGFLSYTQAAPVYGLFHDHTHHHRDAHLPYVLPPFPSTLYPGLRATKLTPSTGGSVTLSSSDPFAPPTIDPNFLSTAFDLAAMRAAVRSAVRFASAPTWTGFLTGPAAPFAGVDVTDDDALDAWARAQTSTIWHPTGTARMGKCGDSSANSVVNPDMTVRGVVGLRVMDASVLPFIPAAHPQAAIYAFAERLADLIKSGKSSC</sequence>
<dbReference type="SUPFAM" id="SSF54373">
    <property type="entry name" value="FAD-linked reductases, C-terminal domain"/>
    <property type="match status" value="1"/>
</dbReference>
<proteinExistence type="inferred from homology"/>